<keyword evidence="3" id="KW-0690">Ribosome biogenesis</keyword>
<feature type="domain" description="EngC GTPase" evidence="5">
    <location>
        <begin position="116"/>
        <end position="266"/>
    </location>
</feature>
<dbReference type="Proteomes" id="UP000183315">
    <property type="component" value="Unassembled WGS sequence"/>
</dbReference>
<dbReference type="EC" id="3.6.1.-" evidence="3"/>
<dbReference type="HAMAP" id="MF_01820">
    <property type="entry name" value="GTPase_RsgA"/>
    <property type="match status" value="1"/>
</dbReference>
<dbReference type="GO" id="GO:0003924">
    <property type="term" value="F:GTPase activity"/>
    <property type="evidence" value="ECO:0007669"/>
    <property type="project" value="UniProtKB-UniRule"/>
</dbReference>
<dbReference type="RefSeq" id="WP_042215655.1">
    <property type="nucleotide sequence ID" value="NZ_BBLU01000013.1"/>
</dbReference>
<dbReference type="OrthoDB" id="9809485at2"/>
<feature type="domain" description="CP-type G" evidence="6">
    <location>
        <begin position="107"/>
        <end position="268"/>
    </location>
</feature>
<dbReference type="GO" id="GO:0019843">
    <property type="term" value="F:rRNA binding"/>
    <property type="evidence" value="ECO:0007669"/>
    <property type="project" value="UniProtKB-KW"/>
</dbReference>
<dbReference type="GO" id="GO:0042274">
    <property type="term" value="P:ribosomal small subunit biogenesis"/>
    <property type="evidence" value="ECO:0007669"/>
    <property type="project" value="UniProtKB-UniRule"/>
</dbReference>
<feature type="binding site" evidence="3">
    <location>
        <begin position="210"/>
        <end position="218"/>
    </location>
    <ligand>
        <name>GTP</name>
        <dbReference type="ChEBI" id="CHEBI:37565"/>
    </ligand>
</feature>
<keyword evidence="3" id="KW-0378">Hydrolase</keyword>
<keyword evidence="3" id="KW-0694">RNA-binding</keyword>
<keyword evidence="3" id="KW-0963">Cytoplasm</keyword>
<evidence type="ECO:0000313" key="8">
    <source>
        <dbReference type="Proteomes" id="UP000183315"/>
    </source>
</evidence>
<feature type="compositionally biased region" description="Basic and acidic residues" evidence="4">
    <location>
        <begin position="1"/>
        <end position="13"/>
    </location>
</feature>
<dbReference type="InterPro" id="IPR030378">
    <property type="entry name" value="G_CP_dom"/>
</dbReference>
<dbReference type="PANTHER" id="PTHR32120:SF11">
    <property type="entry name" value="SMALL RIBOSOMAL SUBUNIT BIOGENESIS GTPASE RSGA 1, MITOCHONDRIAL-RELATED"/>
    <property type="match status" value="1"/>
</dbReference>
<comment type="function">
    <text evidence="3">One of several proteins that assist in the late maturation steps of the functional core of the 30S ribosomal subunit. Helps release RbfA from mature subunits. May play a role in the assembly of ribosomal proteins into the subunit. Circularly permuted GTPase that catalyzes slow GTP hydrolysis, GTPase activity is stimulated by the 30S ribosomal subunit.</text>
</comment>
<comment type="caution">
    <text evidence="3">Lacks conserved residue(s) required for the propagation of feature annotation.</text>
</comment>
<dbReference type="InterPro" id="IPR027417">
    <property type="entry name" value="P-loop_NTPase"/>
</dbReference>
<organism evidence="7 8">
    <name type="scientific">Demequina mangrovi</name>
    <dbReference type="NCBI Taxonomy" id="1043493"/>
    <lineage>
        <taxon>Bacteria</taxon>
        <taxon>Bacillati</taxon>
        <taxon>Actinomycetota</taxon>
        <taxon>Actinomycetes</taxon>
        <taxon>Micrococcales</taxon>
        <taxon>Demequinaceae</taxon>
        <taxon>Demequina</taxon>
    </lineage>
</organism>
<reference evidence="8" key="1">
    <citation type="submission" date="2016-10" db="EMBL/GenBank/DDBJ databases">
        <authorList>
            <person name="Varghese N."/>
        </authorList>
    </citation>
    <scope>NUCLEOTIDE SEQUENCE [LARGE SCALE GENOMIC DNA]</scope>
    <source>
        <strain evidence="8">DSM 24868</strain>
    </source>
</reference>
<feature type="binding site" evidence="3">
    <location>
        <begin position="156"/>
        <end position="159"/>
    </location>
    <ligand>
        <name>GTP</name>
        <dbReference type="ChEBI" id="CHEBI:37565"/>
    </ligand>
</feature>
<comment type="subunit">
    <text evidence="3">Monomer. Associates with 30S ribosomal subunit, binds 16S rRNA.</text>
</comment>
<feature type="region of interest" description="Disordered" evidence="4">
    <location>
        <begin position="1"/>
        <end position="32"/>
    </location>
</feature>
<comment type="subcellular location">
    <subcellularLocation>
        <location evidence="3">Cytoplasm</location>
    </subcellularLocation>
</comment>
<dbReference type="AlphaFoldDB" id="A0A1H6WWU5"/>
<dbReference type="NCBIfam" id="TIGR00157">
    <property type="entry name" value="ribosome small subunit-dependent GTPase A"/>
    <property type="match status" value="1"/>
</dbReference>
<dbReference type="InterPro" id="IPR010914">
    <property type="entry name" value="RsgA_GTPase_dom"/>
</dbReference>
<keyword evidence="8" id="KW-1185">Reference proteome</keyword>
<name>A0A1H6WWU5_9MICO</name>
<evidence type="ECO:0000256" key="3">
    <source>
        <dbReference type="HAMAP-Rule" id="MF_01820"/>
    </source>
</evidence>
<evidence type="ECO:0000259" key="5">
    <source>
        <dbReference type="PROSITE" id="PS50936"/>
    </source>
</evidence>
<evidence type="ECO:0000313" key="7">
    <source>
        <dbReference type="EMBL" id="SEJ21343.1"/>
    </source>
</evidence>
<dbReference type="GO" id="GO:0005737">
    <property type="term" value="C:cytoplasm"/>
    <property type="evidence" value="ECO:0007669"/>
    <property type="project" value="UniProtKB-SubCell"/>
</dbReference>
<evidence type="ECO:0000256" key="1">
    <source>
        <dbReference type="ARBA" id="ARBA00022741"/>
    </source>
</evidence>
<keyword evidence="2 3" id="KW-0342">GTP-binding</keyword>
<dbReference type="CDD" id="cd01854">
    <property type="entry name" value="YjeQ_EngC"/>
    <property type="match status" value="1"/>
</dbReference>
<dbReference type="PROSITE" id="PS50936">
    <property type="entry name" value="ENGC_GTPASE"/>
    <property type="match status" value="1"/>
</dbReference>
<dbReference type="EMBL" id="FNZI01000002">
    <property type="protein sequence ID" value="SEJ21343.1"/>
    <property type="molecule type" value="Genomic_DNA"/>
</dbReference>
<dbReference type="eggNOG" id="COG1162">
    <property type="taxonomic scope" value="Bacteria"/>
</dbReference>
<sequence length="338" mass="36217">MARREYDESDAKVRPNRRGSRPRTKIRPAHEDAEPGIVIGVDRGRYTVRMDDAVITAVKARELGRRGLVIGDRVGVVGDTSGRPDTLARIVKREERATALRRTADDTDATERVIVANAGQLAIVTALADPEPNPRMIDRCLVAAFDAGMTALLVLTKADLADASELRGAYEPLGVRVLEMSVRRDGGPEADPGFVELRDALVEETTVLVGYSGVGKSTLVNALVPDAGRAVGIVNDVTGRGRHTSTSAVLYEVPTGGRIVDTPGVRSFGLAHVDPSHFILAFPDIADAADERCPRGCTHESAEAGCELDAWAGDEPDRHARVDSIRRLLASRAAGEAY</sequence>
<evidence type="ECO:0000259" key="6">
    <source>
        <dbReference type="PROSITE" id="PS51721"/>
    </source>
</evidence>
<evidence type="ECO:0000256" key="2">
    <source>
        <dbReference type="ARBA" id="ARBA00023134"/>
    </source>
</evidence>
<evidence type="ECO:0000256" key="4">
    <source>
        <dbReference type="SAM" id="MobiDB-lite"/>
    </source>
</evidence>
<keyword evidence="3" id="KW-0699">rRNA-binding</keyword>
<dbReference type="InterPro" id="IPR004881">
    <property type="entry name" value="Ribosome_biogen_GTPase_RsgA"/>
</dbReference>
<dbReference type="PROSITE" id="PS51721">
    <property type="entry name" value="G_CP"/>
    <property type="match status" value="1"/>
</dbReference>
<proteinExistence type="inferred from homology"/>
<dbReference type="Pfam" id="PF03193">
    <property type="entry name" value="RsgA_GTPase"/>
    <property type="match status" value="1"/>
</dbReference>
<dbReference type="GO" id="GO:0005525">
    <property type="term" value="F:GTP binding"/>
    <property type="evidence" value="ECO:0007669"/>
    <property type="project" value="UniProtKB-UniRule"/>
</dbReference>
<dbReference type="STRING" id="1043493.SAMN05421637_1176"/>
<comment type="similarity">
    <text evidence="3">Belongs to the TRAFAC class YlqF/YawG GTPase family. RsgA subfamily.</text>
</comment>
<dbReference type="PANTHER" id="PTHR32120">
    <property type="entry name" value="SMALL RIBOSOMAL SUBUNIT BIOGENESIS GTPASE RSGA"/>
    <property type="match status" value="1"/>
</dbReference>
<gene>
    <name evidence="3" type="primary">rsgA</name>
    <name evidence="7" type="ORF">SAMN05421637_1176</name>
</gene>
<protein>
    <recommendedName>
        <fullName evidence="3">Small ribosomal subunit biogenesis GTPase RsgA</fullName>
        <ecNumber evidence="3">3.6.1.-</ecNumber>
    </recommendedName>
</protein>
<dbReference type="SUPFAM" id="SSF52540">
    <property type="entry name" value="P-loop containing nucleoside triphosphate hydrolases"/>
    <property type="match status" value="1"/>
</dbReference>
<feature type="compositionally biased region" description="Basic residues" evidence="4">
    <location>
        <begin position="14"/>
        <end position="27"/>
    </location>
</feature>
<dbReference type="Gene3D" id="3.40.50.300">
    <property type="entry name" value="P-loop containing nucleotide triphosphate hydrolases"/>
    <property type="match status" value="1"/>
</dbReference>
<keyword evidence="1 3" id="KW-0547">Nucleotide-binding</keyword>
<accession>A0A1H6WWU5</accession>